<dbReference type="InterPro" id="IPR050388">
    <property type="entry name" value="ABC_Ni/Peptide_Import"/>
</dbReference>
<dbReference type="Pfam" id="PF00005">
    <property type="entry name" value="ABC_tran"/>
    <property type="match status" value="1"/>
</dbReference>
<name>A0A5K7WZ44_9BACL</name>
<keyword evidence="4" id="KW-1003">Cell membrane</keyword>
<dbReference type="AlphaFoldDB" id="A0A5K7WZ44"/>
<dbReference type="InterPro" id="IPR027417">
    <property type="entry name" value="P-loop_NTPase"/>
</dbReference>
<dbReference type="InterPro" id="IPR003439">
    <property type="entry name" value="ABC_transporter-like_ATP-bd"/>
</dbReference>
<evidence type="ECO:0000256" key="5">
    <source>
        <dbReference type="ARBA" id="ARBA00023136"/>
    </source>
</evidence>
<evidence type="ECO:0000256" key="4">
    <source>
        <dbReference type="ARBA" id="ARBA00022475"/>
    </source>
</evidence>
<sequence>MEEEALLEIEDLNLSFDTYGGEIRAIRGVNLSLRKGEILGLVGESGSGKSTLAKAIIGVLPKQNTRIKKGRIWYKGLNLAGEKERVLRRVRGRGISMIFQDPMTS</sequence>
<dbReference type="PANTHER" id="PTHR43297:SF2">
    <property type="entry name" value="DIPEPTIDE TRANSPORT ATP-BINDING PROTEIN DPPD"/>
    <property type="match status" value="1"/>
</dbReference>
<feature type="domain" description="ABC transporter" evidence="6">
    <location>
        <begin position="27"/>
        <end position="102"/>
    </location>
</feature>
<evidence type="ECO:0000313" key="7">
    <source>
        <dbReference type="EMBL" id="BBN99941.1"/>
    </source>
</evidence>
<dbReference type="EMBL" id="AP021853">
    <property type="protein sequence ID" value="BBN99941.1"/>
    <property type="molecule type" value="Genomic_DNA"/>
</dbReference>
<comment type="similarity">
    <text evidence="2">Belongs to the ABC transporter superfamily.</text>
</comment>
<keyword evidence="5" id="KW-0472">Membrane</keyword>
<evidence type="ECO:0000313" key="8">
    <source>
        <dbReference type="Proteomes" id="UP000326951"/>
    </source>
</evidence>
<organism evidence="7 8">
    <name type="scientific">Sporolactobacillus terrae</name>
    <dbReference type="NCBI Taxonomy" id="269673"/>
    <lineage>
        <taxon>Bacteria</taxon>
        <taxon>Bacillati</taxon>
        <taxon>Bacillota</taxon>
        <taxon>Bacilli</taxon>
        <taxon>Bacillales</taxon>
        <taxon>Sporolactobacillaceae</taxon>
        <taxon>Sporolactobacillus</taxon>
    </lineage>
</organism>
<dbReference type="Proteomes" id="UP000326951">
    <property type="component" value="Chromosome"/>
</dbReference>
<dbReference type="GO" id="GO:0016020">
    <property type="term" value="C:membrane"/>
    <property type="evidence" value="ECO:0007669"/>
    <property type="project" value="UniProtKB-SubCell"/>
</dbReference>
<evidence type="ECO:0000256" key="1">
    <source>
        <dbReference type="ARBA" id="ARBA00004370"/>
    </source>
</evidence>
<dbReference type="GO" id="GO:0005524">
    <property type="term" value="F:ATP binding"/>
    <property type="evidence" value="ECO:0007669"/>
    <property type="project" value="InterPro"/>
</dbReference>
<gene>
    <name evidence="7" type="ORF">St703_26460</name>
</gene>
<evidence type="ECO:0000256" key="3">
    <source>
        <dbReference type="ARBA" id="ARBA00022448"/>
    </source>
</evidence>
<proteinExistence type="inferred from homology"/>
<reference evidence="7 8" key="1">
    <citation type="submission" date="2019-09" db="EMBL/GenBank/DDBJ databases">
        <title>Complete genome sequence of Sporolactobacillus terrae 70-3.</title>
        <authorList>
            <person name="Tanaka N."/>
            <person name="Shiwa Y."/>
            <person name="Fujita N."/>
            <person name="Tanasupawat S."/>
        </authorList>
    </citation>
    <scope>NUCLEOTIDE SEQUENCE [LARGE SCALE GENOMIC DNA]</scope>
    <source>
        <strain evidence="7 8">70-3</strain>
    </source>
</reference>
<accession>A0A5K7WZ44</accession>
<evidence type="ECO:0000259" key="6">
    <source>
        <dbReference type="Pfam" id="PF00005"/>
    </source>
</evidence>
<comment type="subcellular location">
    <subcellularLocation>
        <location evidence="1">Membrane</location>
    </subcellularLocation>
</comment>
<keyword evidence="3" id="KW-0813">Transport</keyword>
<dbReference type="Gene3D" id="3.40.50.300">
    <property type="entry name" value="P-loop containing nucleotide triphosphate hydrolases"/>
    <property type="match status" value="1"/>
</dbReference>
<evidence type="ECO:0000256" key="2">
    <source>
        <dbReference type="ARBA" id="ARBA00005417"/>
    </source>
</evidence>
<protein>
    <recommendedName>
        <fullName evidence="6">ABC transporter domain-containing protein</fullName>
    </recommendedName>
</protein>
<dbReference type="GO" id="GO:0016887">
    <property type="term" value="F:ATP hydrolysis activity"/>
    <property type="evidence" value="ECO:0007669"/>
    <property type="project" value="InterPro"/>
</dbReference>
<dbReference type="SUPFAM" id="SSF52540">
    <property type="entry name" value="P-loop containing nucleoside triphosphate hydrolases"/>
    <property type="match status" value="1"/>
</dbReference>
<dbReference type="PANTHER" id="PTHR43297">
    <property type="entry name" value="OLIGOPEPTIDE TRANSPORT ATP-BINDING PROTEIN APPD"/>
    <property type="match status" value="1"/>
</dbReference>